<dbReference type="PANTHER" id="PTHR46969">
    <property type="entry name" value="BIFUNCTIONAL PROTEIN HLDE"/>
    <property type="match status" value="1"/>
</dbReference>
<accession>A0A4R9LP92</accession>
<dbReference type="CDD" id="cd01172">
    <property type="entry name" value="RfaE_like"/>
    <property type="match status" value="1"/>
</dbReference>
<sequence>MTVHLNKIKEISQGITGDKKIIFVSGVFNIVHPGHLRLLRFAKECGDILVVGVLKKTPTQEIVDSKLRLEGVESIGFVDFAFILEEPPEKFVGDLKPYAVVKGHEHQAYDNPELAVLESYGGKLLFGTGDIIFSSSDLLTREFNELNFSTIRKNIEFPVRHGFSMDTLRGILEKFKNLRVCVMGDTIVDEYISCIPLGMSQEDPTIVLSPIQSEMFVGGAAIVAAHSQSIGASVSFYSVVGKDKTHEFVENYLHALGVKTYFLSDESRPTTLKQRYRAGNKTMMRVSHLRQHDLSPELIDEMYEMFKSSVGNIELLIFSDFNYGFLPQQLVDKIVAYCLERNILMVADSQSSSQVGDVSRFKNMYFLTPTEREARLATRDFNSGLVVLAEKLKKQADAKNIFITLGADGLFIQAGDNTDKDNLWHTDRLPSFNSAPKDTAGAGDSFLVASSMATVVGADVWQSAYIGSLAAACQVGRVGNIPLRYEEILKEIEM</sequence>
<evidence type="ECO:0000313" key="9">
    <source>
        <dbReference type="EMBL" id="TGN07991.1"/>
    </source>
</evidence>
<dbReference type="InterPro" id="IPR029056">
    <property type="entry name" value="Ribokinase-like"/>
</dbReference>
<dbReference type="GO" id="GO:0005829">
    <property type="term" value="C:cytosol"/>
    <property type="evidence" value="ECO:0007669"/>
    <property type="project" value="TreeGrafter"/>
</dbReference>
<keyword evidence="10" id="KW-1185">Reference proteome</keyword>
<keyword evidence="4" id="KW-0418">Kinase</keyword>
<dbReference type="Pfam" id="PF01467">
    <property type="entry name" value="CTP_transf_like"/>
    <property type="match status" value="1"/>
</dbReference>
<evidence type="ECO:0000259" key="7">
    <source>
        <dbReference type="Pfam" id="PF00294"/>
    </source>
</evidence>
<evidence type="ECO:0000256" key="5">
    <source>
        <dbReference type="ARBA" id="ARBA00023268"/>
    </source>
</evidence>
<evidence type="ECO:0000256" key="6">
    <source>
        <dbReference type="ARBA" id="ARBA00023277"/>
    </source>
</evidence>
<keyword evidence="5" id="KW-0511">Multifunctional enzyme</keyword>
<evidence type="ECO:0000256" key="1">
    <source>
        <dbReference type="ARBA" id="ARBA00002319"/>
    </source>
</evidence>
<evidence type="ECO:0000256" key="3">
    <source>
        <dbReference type="ARBA" id="ARBA00022679"/>
    </source>
</evidence>
<keyword evidence="3" id="KW-0808">Transferase</keyword>
<dbReference type="NCBIfam" id="TIGR00125">
    <property type="entry name" value="cyt_tran_rel"/>
    <property type="match status" value="1"/>
</dbReference>
<dbReference type="Pfam" id="PF00294">
    <property type="entry name" value="PfkB"/>
    <property type="match status" value="1"/>
</dbReference>
<dbReference type="InterPro" id="IPR004821">
    <property type="entry name" value="Cyt_trans-like"/>
</dbReference>
<feature type="domain" description="Cytidyltransferase-like" evidence="8">
    <location>
        <begin position="24"/>
        <end position="82"/>
    </location>
</feature>
<dbReference type="SUPFAM" id="SSF53613">
    <property type="entry name" value="Ribokinase-like"/>
    <property type="match status" value="1"/>
</dbReference>
<gene>
    <name evidence="9" type="ORF">EHS11_13715</name>
</gene>
<dbReference type="Gene3D" id="3.40.50.620">
    <property type="entry name" value="HUPs"/>
    <property type="match status" value="1"/>
</dbReference>
<evidence type="ECO:0000256" key="4">
    <source>
        <dbReference type="ARBA" id="ARBA00022777"/>
    </source>
</evidence>
<dbReference type="AlphaFoldDB" id="A0A4R9LP92"/>
<dbReference type="Gene3D" id="3.40.1190.20">
    <property type="match status" value="1"/>
</dbReference>
<reference evidence="9" key="1">
    <citation type="journal article" date="2019" name="PLoS Negl. Trop. Dis.">
        <title>Revisiting the worldwide diversity of Leptospira species in the environment.</title>
        <authorList>
            <person name="Vincent A.T."/>
            <person name="Schiettekatte O."/>
            <person name="Bourhy P."/>
            <person name="Veyrier F.J."/>
            <person name="Picardeau M."/>
        </authorList>
    </citation>
    <scope>NUCLEOTIDE SEQUENCE [LARGE SCALE GENOMIC DNA]</scope>
    <source>
        <strain evidence="9">201400974</strain>
    </source>
</reference>
<organism evidence="9 10">
    <name type="scientific">Leptospira ilyithenensis</name>
    <dbReference type="NCBI Taxonomy" id="2484901"/>
    <lineage>
        <taxon>Bacteria</taxon>
        <taxon>Pseudomonadati</taxon>
        <taxon>Spirochaetota</taxon>
        <taxon>Spirochaetia</taxon>
        <taxon>Leptospirales</taxon>
        <taxon>Leptospiraceae</taxon>
        <taxon>Leptospira</taxon>
    </lineage>
</organism>
<evidence type="ECO:0000313" key="10">
    <source>
        <dbReference type="Proteomes" id="UP000298264"/>
    </source>
</evidence>
<comment type="caution">
    <text evidence="9">The sequence shown here is derived from an EMBL/GenBank/DDBJ whole genome shotgun (WGS) entry which is preliminary data.</text>
</comment>
<dbReference type="InterPro" id="IPR014729">
    <property type="entry name" value="Rossmann-like_a/b/a_fold"/>
</dbReference>
<comment type="function">
    <text evidence="2">Catalyzes the ADP transfer from ATP to D-glycero-beta-D-manno-heptose 1-phosphate, yielding ADP-D-glycero-beta-D-manno-heptose.</text>
</comment>
<dbReference type="SUPFAM" id="SSF52374">
    <property type="entry name" value="Nucleotidylyl transferase"/>
    <property type="match status" value="1"/>
</dbReference>
<dbReference type="GO" id="GO:0033786">
    <property type="term" value="F:heptose-1-phosphate adenylyltransferase activity"/>
    <property type="evidence" value="ECO:0007669"/>
    <property type="project" value="TreeGrafter"/>
</dbReference>
<evidence type="ECO:0000259" key="8">
    <source>
        <dbReference type="Pfam" id="PF01467"/>
    </source>
</evidence>
<dbReference type="InterPro" id="IPR011913">
    <property type="entry name" value="RfaE_dom_I"/>
</dbReference>
<dbReference type="Proteomes" id="UP000298264">
    <property type="component" value="Unassembled WGS sequence"/>
</dbReference>
<dbReference type="OrthoDB" id="9802794at2"/>
<name>A0A4R9LP92_9LEPT</name>
<protein>
    <submittedName>
        <fullName evidence="9">ADP-heptose synthase</fullName>
    </submittedName>
</protein>
<dbReference type="EMBL" id="RQHV01000061">
    <property type="protein sequence ID" value="TGN07991.1"/>
    <property type="molecule type" value="Genomic_DNA"/>
</dbReference>
<dbReference type="GO" id="GO:0016773">
    <property type="term" value="F:phosphotransferase activity, alcohol group as acceptor"/>
    <property type="evidence" value="ECO:0007669"/>
    <property type="project" value="InterPro"/>
</dbReference>
<dbReference type="RefSeq" id="WP_135764970.1">
    <property type="nucleotide sequence ID" value="NZ_RQHV01000061.1"/>
</dbReference>
<feature type="domain" description="Carbohydrate kinase PfkB" evidence="7">
    <location>
        <begin position="205"/>
        <end position="481"/>
    </location>
</feature>
<proteinExistence type="predicted"/>
<dbReference type="GO" id="GO:0033785">
    <property type="term" value="F:heptose 7-phosphate kinase activity"/>
    <property type="evidence" value="ECO:0007669"/>
    <property type="project" value="TreeGrafter"/>
</dbReference>
<comment type="function">
    <text evidence="1">Catalyzes the phosphorylation of D-glycero-D-manno-heptose 7-phosphate at the C-1 position to selectively form D-glycero-beta-D-manno-heptose-1,7-bisphosphate.</text>
</comment>
<dbReference type="InterPro" id="IPR011611">
    <property type="entry name" value="PfkB_dom"/>
</dbReference>
<keyword evidence="6" id="KW-0119">Carbohydrate metabolism</keyword>
<dbReference type="PANTHER" id="PTHR46969:SF1">
    <property type="entry name" value="BIFUNCTIONAL PROTEIN HLDE"/>
    <property type="match status" value="1"/>
</dbReference>
<evidence type="ECO:0000256" key="2">
    <source>
        <dbReference type="ARBA" id="ARBA00003753"/>
    </source>
</evidence>